<name>A0A106BZR5_SHEFR</name>
<dbReference type="Proteomes" id="UP000055702">
    <property type="component" value="Unassembled WGS sequence"/>
</dbReference>
<evidence type="ECO:0000313" key="3">
    <source>
        <dbReference type="Proteomes" id="UP000055702"/>
    </source>
</evidence>
<keyword evidence="1" id="KW-1133">Transmembrane helix</keyword>
<accession>A0A106BZR5</accession>
<dbReference type="RefSeq" id="WP_059746163.1">
    <property type="nucleotide sequence ID" value="NZ_JBOZPT010000003.1"/>
</dbReference>
<keyword evidence="1" id="KW-0812">Transmembrane</keyword>
<organism evidence="2">
    <name type="scientific">Shewanella frigidimarina</name>
    <dbReference type="NCBI Taxonomy" id="56812"/>
    <lineage>
        <taxon>Bacteria</taxon>
        <taxon>Pseudomonadati</taxon>
        <taxon>Pseudomonadota</taxon>
        <taxon>Gammaproteobacteria</taxon>
        <taxon>Alteromonadales</taxon>
        <taxon>Shewanellaceae</taxon>
        <taxon>Shewanella</taxon>
    </lineage>
</organism>
<keyword evidence="1" id="KW-0472">Membrane</keyword>
<evidence type="ECO:0000256" key="1">
    <source>
        <dbReference type="SAM" id="Phobius"/>
    </source>
</evidence>
<feature type="transmembrane region" description="Helical" evidence="1">
    <location>
        <begin position="25"/>
        <end position="44"/>
    </location>
</feature>
<protein>
    <submittedName>
        <fullName evidence="2">Uncharacterized protein</fullName>
    </submittedName>
</protein>
<evidence type="ECO:0000313" key="2">
    <source>
        <dbReference type="EMBL" id="KVX01504.1"/>
    </source>
</evidence>
<dbReference type="EMBL" id="LRDC01000022">
    <property type="protein sequence ID" value="KVX01504.1"/>
    <property type="molecule type" value="Genomic_DNA"/>
</dbReference>
<gene>
    <name evidence="2" type="ORF">AWJ07_17350</name>
</gene>
<reference evidence="2 3" key="1">
    <citation type="submission" date="2016-01" db="EMBL/GenBank/DDBJ databases">
        <title>Draft genome of the antarctic isolate Shewanella frigidimarina Ag06-30.</title>
        <authorList>
            <person name="Parmeciano Di Noto G."/>
            <person name="Vazquez S."/>
            <person name="Mac Cormack W."/>
            <person name="Iriarte A."/>
            <person name="Quiroga C."/>
        </authorList>
    </citation>
    <scope>NUCLEOTIDE SEQUENCE [LARGE SCALE GENOMIC DNA]</scope>
    <source>
        <strain evidence="2 3">Ag06-30</strain>
    </source>
</reference>
<proteinExistence type="predicted"/>
<feature type="transmembrane region" description="Helical" evidence="1">
    <location>
        <begin position="50"/>
        <end position="69"/>
    </location>
</feature>
<sequence length="156" mass="17911">MPFKQLSASKAVIANTHTHIITRRIFAGLLAFLVLFATAGFERWSNDEVFIWSLVALLSWHFLFFRSYVEFDLDKQLITNHVSSLYPLSQQLIPIQNISAFQIRRRLGDSKGYELCIVLDSQIEPLKFDYGNLSHIKKTGQQLSQFCMVPLLSDVS</sequence>
<dbReference type="AlphaFoldDB" id="A0A106BZR5"/>
<comment type="caution">
    <text evidence="2">The sequence shown here is derived from an EMBL/GenBank/DDBJ whole genome shotgun (WGS) entry which is preliminary data.</text>
</comment>